<accession>A0A7D4NJW0</accession>
<dbReference type="InterPro" id="IPR014721">
    <property type="entry name" value="Ribsml_uS5_D2-typ_fold_subgr"/>
</dbReference>
<dbReference type="GO" id="GO:0005524">
    <property type="term" value="F:ATP binding"/>
    <property type="evidence" value="ECO:0007669"/>
    <property type="project" value="UniProtKB-KW"/>
</dbReference>
<proteinExistence type="predicted"/>
<comment type="pathway">
    <text evidence="9">Isoprenoid biosynthesis; isopentenyl diphosphate biosynthesis via mevalonate pathway; isopentenyl diphosphate from (R)-mevalonate: step 1/3.</text>
</comment>
<dbReference type="Gene3D" id="3.30.70.890">
    <property type="entry name" value="GHMP kinase, C-terminal domain"/>
    <property type="match status" value="1"/>
</dbReference>
<evidence type="ECO:0000256" key="3">
    <source>
        <dbReference type="ARBA" id="ARBA00022679"/>
    </source>
</evidence>
<evidence type="ECO:0000256" key="7">
    <source>
        <dbReference type="ARBA" id="ARBA00022842"/>
    </source>
</evidence>
<evidence type="ECO:0000313" key="11">
    <source>
        <dbReference type="EMBL" id="QKI88669.1"/>
    </source>
</evidence>
<protein>
    <recommendedName>
        <fullName evidence="10">GHMP kinase N-terminal domain-containing protein</fullName>
    </recommendedName>
</protein>
<evidence type="ECO:0000259" key="10">
    <source>
        <dbReference type="Pfam" id="PF00288"/>
    </source>
</evidence>
<evidence type="ECO:0000256" key="5">
    <source>
        <dbReference type="ARBA" id="ARBA00022777"/>
    </source>
</evidence>
<dbReference type="PANTHER" id="PTHR43290">
    <property type="entry name" value="MEVALONATE KINASE"/>
    <property type="match status" value="1"/>
</dbReference>
<keyword evidence="4" id="KW-0547">Nucleotide-binding</keyword>
<reference evidence="11 12" key="1">
    <citation type="submission" date="2020-05" db="EMBL/GenBank/DDBJ databases">
        <title>Thiomicrorhabdus sediminis sp.nov. and Thiomicrorhabdus xiamenensis sp.nov., novel sulfur-oxidizing bacteria isolated from coastal sediment.</title>
        <authorList>
            <person name="Liu X."/>
        </authorList>
    </citation>
    <scope>NUCLEOTIDE SEQUENCE [LARGE SCALE GENOMIC DNA]</scope>
    <source>
        <strain evidence="11 12">G2</strain>
    </source>
</reference>
<dbReference type="SUPFAM" id="SSF54211">
    <property type="entry name" value="Ribosomal protein S5 domain 2-like"/>
    <property type="match status" value="1"/>
</dbReference>
<dbReference type="AlphaFoldDB" id="A0A7D4NJW0"/>
<dbReference type="InterPro" id="IPR020568">
    <property type="entry name" value="Ribosomal_Su5_D2-typ_SF"/>
</dbReference>
<dbReference type="RefSeq" id="WP_173284282.1">
    <property type="nucleotide sequence ID" value="NZ_CP054020.1"/>
</dbReference>
<gene>
    <name evidence="11" type="ORF">HQN79_03330</name>
</gene>
<organism evidence="11 12">
    <name type="scientific">Thiomicrorhabdus xiamenensis</name>
    <dbReference type="NCBI Taxonomy" id="2739063"/>
    <lineage>
        <taxon>Bacteria</taxon>
        <taxon>Pseudomonadati</taxon>
        <taxon>Pseudomonadota</taxon>
        <taxon>Gammaproteobacteria</taxon>
        <taxon>Thiotrichales</taxon>
        <taxon>Piscirickettsiaceae</taxon>
        <taxon>Thiomicrorhabdus</taxon>
    </lineage>
</organism>
<dbReference type="InterPro" id="IPR006204">
    <property type="entry name" value="GHMP_kinase_N_dom"/>
</dbReference>
<dbReference type="Pfam" id="PF00288">
    <property type="entry name" value="GHMP_kinases_N"/>
    <property type="match status" value="1"/>
</dbReference>
<feature type="domain" description="GHMP kinase N-terminal" evidence="10">
    <location>
        <begin position="116"/>
        <end position="184"/>
    </location>
</feature>
<evidence type="ECO:0000256" key="6">
    <source>
        <dbReference type="ARBA" id="ARBA00022840"/>
    </source>
</evidence>
<keyword evidence="3" id="KW-0808">Transferase</keyword>
<dbReference type="PANTHER" id="PTHR43290:SF2">
    <property type="entry name" value="MEVALONATE KINASE"/>
    <property type="match status" value="1"/>
</dbReference>
<name>A0A7D4NJW0_9GAMM</name>
<evidence type="ECO:0000313" key="12">
    <source>
        <dbReference type="Proteomes" id="UP000504724"/>
    </source>
</evidence>
<evidence type="ECO:0000256" key="1">
    <source>
        <dbReference type="ARBA" id="ARBA00022490"/>
    </source>
</evidence>
<evidence type="ECO:0000256" key="4">
    <source>
        <dbReference type="ARBA" id="ARBA00022741"/>
    </source>
</evidence>
<dbReference type="InterPro" id="IPR006205">
    <property type="entry name" value="Mev_gal_kin"/>
</dbReference>
<dbReference type="InterPro" id="IPR036554">
    <property type="entry name" value="GHMP_kinase_C_sf"/>
</dbReference>
<dbReference type="GO" id="GO:0019287">
    <property type="term" value="P:isopentenyl diphosphate biosynthetic process, mevalonate pathway"/>
    <property type="evidence" value="ECO:0007669"/>
    <property type="project" value="UniProtKB-UniPathway"/>
</dbReference>
<dbReference type="Gene3D" id="3.30.230.10">
    <property type="match status" value="1"/>
</dbReference>
<dbReference type="GO" id="GO:0005829">
    <property type="term" value="C:cytosol"/>
    <property type="evidence" value="ECO:0007669"/>
    <property type="project" value="TreeGrafter"/>
</dbReference>
<dbReference type="GO" id="GO:0004496">
    <property type="term" value="F:mevalonate kinase activity"/>
    <property type="evidence" value="ECO:0007669"/>
    <property type="project" value="InterPro"/>
</dbReference>
<keyword evidence="6" id="KW-0067">ATP-binding</keyword>
<evidence type="ECO:0000256" key="9">
    <source>
        <dbReference type="ARBA" id="ARBA00029438"/>
    </source>
</evidence>
<keyword evidence="1" id="KW-0963">Cytoplasm</keyword>
<dbReference type="KEGG" id="txa:HQN79_03330"/>
<evidence type="ECO:0000256" key="2">
    <source>
        <dbReference type="ARBA" id="ARBA00022516"/>
    </source>
</evidence>
<dbReference type="UniPathway" id="UPA00057">
    <property type="reaction ID" value="UER00098"/>
</dbReference>
<sequence length="344" mass="38237">MSQPLTAFCQVPSKLILCGEHSVLYGSTALSLAVDLPTTCQIEFSASAQNESRFQIDLPDLNVHSETSEKQWRQELQEINKRHHAFQSEPQQAPAPLTHPQQLILLCLQQIDRIHPLPSGLWQIKIHSENWLGRGMGSSAAVILATLQGIARIVQLELSHERLLQIATEVECYQHGQSSGLDPATLLAKTVIEYKIPGLLEPLNLSEFPLQAWLIDTGQPVSNTGQCVLKVREHFADNDALWHEFAQVVQQIKLAWQNNQQTEFVEGIRHNQRLLEQIGVVPTKIRTFIRELDNLSAHACAKVCGAGAVQGDAAGVLVYFGEQAPDTLCHSMGFKSRPLELVHP</sequence>
<keyword evidence="12" id="KW-1185">Reference proteome</keyword>
<dbReference type="Proteomes" id="UP000504724">
    <property type="component" value="Chromosome"/>
</dbReference>
<keyword evidence="2" id="KW-0444">Lipid biosynthesis</keyword>
<dbReference type="PRINTS" id="PR00959">
    <property type="entry name" value="MEVGALKINASE"/>
</dbReference>
<dbReference type="SUPFAM" id="SSF55060">
    <property type="entry name" value="GHMP Kinase, C-terminal domain"/>
    <property type="match status" value="1"/>
</dbReference>
<dbReference type="EMBL" id="CP054020">
    <property type="protein sequence ID" value="QKI88669.1"/>
    <property type="molecule type" value="Genomic_DNA"/>
</dbReference>
<keyword evidence="7" id="KW-0460">Magnesium</keyword>
<keyword evidence="8" id="KW-0443">Lipid metabolism</keyword>
<keyword evidence="5" id="KW-0418">Kinase</keyword>
<evidence type="ECO:0000256" key="8">
    <source>
        <dbReference type="ARBA" id="ARBA00023098"/>
    </source>
</evidence>